<evidence type="ECO:0000313" key="2">
    <source>
        <dbReference type="EMBL" id="MBU5438789.1"/>
    </source>
</evidence>
<feature type="transmembrane region" description="Helical" evidence="1">
    <location>
        <begin position="63"/>
        <end position="82"/>
    </location>
</feature>
<dbReference type="Proteomes" id="UP000749471">
    <property type="component" value="Unassembled WGS sequence"/>
</dbReference>
<organism evidence="2 3">
    <name type="scientific">Tissierella simiarum</name>
    <dbReference type="NCBI Taxonomy" id="2841534"/>
    <lineage>
        <taxon>Bacteria</taxon>
        <taxon>Bacillati</taxon>
        <taxon>Bacillota</taxon>
        <taxon>Tissierellia</taxon>
        <taxon>Tissierellales</taxon>
        <taxon>Tissierellaceae</taxon>
        <taxon>Tissierella</taxon>
    </lineage>
</organism>
<feature type="transmembrane region" description="Helical" evidence="1">
    <location>
        <begin position="12"/>
        <end position="29"/>
    </location>
</feature>
<comment type="caution">
    <text evidence="2">The sequence shown here is derived from an EMBL/GenBank/DDBJ whole genome shotgun (WGS) entry which is preliminary data.</text>
</comment>
<evidence type="ECO:0000313" key="3">
    <source>
        <dbReference type="Proteomes" id="UP000749471"/>
    </source>
</evidence>
<keyword evidence="3" id="KW-1185">Reference proteome</keyword>
<keyword evidence="1" id="KW-0472">Membrane</keyword>
<proteinExistence type="predicted"/>
<protein>
    <submittedName>
        <fullName evidence="2">Uncharacterized protein</fullName>
    </submittedName>
</protein>
<sequence>MDRWYLDNKQWIRILYPIVLVVSVSVVIITDVLLLKLIPFVLAHFQVIFLYSIEEPKKNKMDWIGLLLFLILVNIVCYFIFYRLL</sequence>
<accession>A0ABS6E998</accession>
<reference evidence="2 3" key="1">
    <citation type="submission" date="2021-06" db="EMBL/GenBank/DDBJ databases">
        <authorList>
            <person name="Sun Q."/>
            <person name="Li D."/>
        </authorList>
    </citation>
    <scope>NUCLEOTIDE SEQUENCE [LARGE SCALE GENOMIC DNA]</scope>
    <source>
        <strain evidence="2 3">MSJ-40</strain>
    </source>
</reference>
<dbReference type="EMBL" id="JAHLPM010000010">
    <property type="protein sequence ID" value="MBU5438789.1"/>
    <property type="molecule type" value="Genomic_DNA"/>
</dbReference>
<keyword evidence="1" id="KW-1133">Transmembrane helix</keyword>
<evidence type="ECO:0000256" key="1">
    <source>
        <dbReference type="SAM" id="Phobius"/>
    </source>
</evidence>
<dbReference type="RefSeq" id="WP_216520165.1">
    <property type="nucleotide sequence ID" value="NZ_JAHLPM010000010.1"/>
</dbReference>
<keyword evidence="1" id="KW-0812">Transmembrane</keyword>
<gene>
    <name evidence="2" type="ORF">KQI42_12245</name>
</gene>
<name>A0ABS6E998_9FIRM</name>